<accession>A0A316TNQ4</accession>
<sequence length="274" mass="28987">MIESLKSLKRVVAGIAALSLILITGCSLNSDPGVGTLQVKLHDNAADYEEVNILVERVDVNNTSGDDGWQTISEPNETYNILELINGQFELIANAQLEAGIYEQIRLVVSRDQNTVVKDGQSYGLFVPSGAETGVKLNINAEIEEGIQYVLLLDFDAEKSVVETGAADNPGFILQPVIRATPEAISGNIGGTVSPVEANAAVYAITGFNTPEADTLSTTYADEVTGEFLLVGLEEGTYTVSADANSYGPVSVENVEVTIGETNDVGTIELGTAQ</sequence>
<dbReference type="OrthoDB" id="2111471at2"/>
<feature type="domain" description="DUF4382" evidence="1">
    <location>
        <begin position="35"/>
        <end position="176"/>
    </location>
</feature>
<dbReference type="Pfam" id="PF14321">
    <property type="entry name" value="DUF4382"/>
    <property type="match status" value="1"/>
</dbReference>
<organism evidence="2 3">
    <name type="scientific">Rhodohalobacter mucosus</name>
    <dbReference type="NCBI Taxonomy" id="2079485"/>
    <lineage>
        <taxon>Bacteria</taxon>
        <taxon>Pseudomonadati</taxon>
        <taxon>Balneolota</taxon>
        <taxon>Balneolia</taxon>
        <taxon>Balneolales</taxon>
        <taxon>Balneolaceae</taxon>
        <taxon>Rhodohalobacter</taxon>
    </lineage>
</organism>
<dbReference type="AlphaFoldDB" id="A0A316TNQ4"/>
<protein>
    <recommendedName>
        <fullName evidence="1">DUF4382 domain-containing protein</fullName>
    </recommendedName>
</protein>
<dbReference type="RefSeq" id="WP_109647838.1">
    <property type="nucleotide sequence ID" value="NZ_QGGB01000010.1"/>
</dbReference>
<dbReference type="EMBL" id="QGGB01000010">
    <property type="protein sequence ID" value="PWN05281.1"/>
    <property type="molecule type" value="Genomic_DNA"/>
</dbReference>
<proteinExistence type="predicted"/>
<dbReference type="Gene3D" id="2.60.40.1120">
    <property type="entry name" value="Carboxypeptidase-like, regulatory domain"/>
    <property type="match status" value="1"/>
</dbReference>
<dbReference type="InterPro" id="IPR025491">
    <property type="entry name" value="DUF4382"/>
</dbReference>
<evidence type="ECO:0000313" key="3">
    <source>
        <dbReference type="Proteomes" id="UP000245533"/>
    </source>
</evidence>
<evidence type="ECO:0000313" key="2">
    <source>
        <dbReference type="EMBL" id="PWN05281.1"/>
    </source>
</evidence>
<dbReference type="Proteomes" id="UP000245533">
    <property type="component" value="Unassembled WGS sequence"/>
</dbReference>
<evidence type="ECO:0000259" key="1">
    <source>
        <dbReference type="Pfam" id="PF14321"/>
    </source>
</evidence>
<reference evidence="2 3" key="1">
    <citation type="submission" date="2018-05" db="EMBL/GenBank/DDBJ databases">
        <title>Rhodohalobacter halophilus gen. nov., sp. nov., a moderately halophilic member of the family Balneolaceae.</title>
        <authorList>
            <person name="Liu Z.-W."/>
        </authorList>
    </citation>
    <scope>NUCLEOTIDE SEQUENCE [LARGE SCALE GENOMIC DNA]</scope>
    <source>
        <strain evidence="2 3">8A47</strain>
    </source>
</reference>
<dbReference type="PROSITE" id="PS51257">
    <property type="entry name" value="PROKAR_LIPOPROTEIN"/>
    <property type="match status" value="1"/>
</dbReference>
<gene>
    <name evidence="2" type="ORF">DDZ15_14480</name>
</gene>
<comment type="caution">
    <text evidence="2">The sequence shown here is derived from an EMBL/GenBank/DDBJ whole genome shotgun (WGS) entry which is preliminary data.</text>
</comment>
<keyword evidence="3" id="KW-1185">Reference proteome</keyword>
<name>A0A316TNQ4_9BACT</name>